<dbReference type="InterPro" id="IPR038595">
    <property type="entry name" value="LOR_sf"/>
</dbReference>
<dbReference type="PANTHER" id="PTHR31087:SF58">
    <property type="entry name" value="OS07G0230700 PROTEIN"/>
    <property type="match status" value="1"/>
</dbReference>
<organism evidence="3 4">
    <name type="scientific">Malus domestica</name>
    <name type="common">Apple</name>
    <name type="synonym">Pyrus malus</name>
    <dbReference type="NCBI Taxonomy" id="3750"/>
    <lineage>
        <taxon>Eukaryota</taxon>
        <taxon>Viridiplantae</taxon>
        <taxon>Streptophyta</taxon>
        <taxon>Embryophyta</taxon>
        <taxon>Tracheophyta</taxon>
        <taxon>Spermatophyta</taxon>
        <taxon>Magnoliopsida</taxon>
        <taxon>eudicotyledons</taxon>
        <taxon>Gunneridae</taxon>
        <taxon>Pentapetalae</taxon>
        <taxon>rosids</taxon>
        <taxon>fabids</taxon>
        <taxon>Rosales</taxon>
        <taxon>Rosaceae</taxon>
        <taxon>Amygdaloideae</taxon>
        <taxon>Maleae</taxon>
        <taxon>Malus</taxon>
    </lineage>
</organism>
<dbReference type="PANTHER" id="PTHR31087">
    <property type="match status" value="1"/>
</dbReference>
<comment type="similarity">
    <text evidence="1">Belongs to the LOR family.</text>
</comment>
<sequence length="421" mass="46705">MKQAEPSAPSLASANPDPGSAAHANPTAPIVSPHFCSPNPVVIEIVRKVRTITGDKFVVTDVNGNMIFKVKEAHFSFHDHRVLLDAAGHPIITLRRKFNTAHERWQVFRGDSKDSRDLIFSAKRSSMFQLKAKLDVFLAQNITENVPDFKVKGNWSERSCVIHAGDSSTMLAQMHKKHTVTPVSFGKNNFTVTVYSGIDYAFIVALIAIFCEINTPSSSGSSVGLTAFDNPAAAIISPHFCSSHSMDLAIVRKVLTIREGNFVVTDITGNMIFKVRGSLLFSLHDRRVLLDTAGYPIITLRKKLTSAHDRWQVYRGDSKETRDLIFSAKKSSVVQFKTTLDVFLAHNITEDAPDFKVKGSWHEQSCFIYGGNSSTIVAQMHKKHTVKSVLFGKDNFVVTVYPGIDQAFIVALIVILDEINW</sequence>
<accession>A0A498K2B2</accession>
<protein>
    <submittedName>
        <fullName evidence="3">Uncharacterized protein</fullName>
    </submittedName>
</protein>
<feature type="region of interest" description="Disordered" evidence="2">
    <location>
        <begin position="1"/>
        <end position="26"/>
    </location>
</feature>
<keyword evidence="4" id="KW-1185">Reference proteome</keyword>
<comment type="caution">
    <text evidence="3">The sequence shown here is derived from an EMBL/GenBank/DDBJ whole genome shotgun (WGS) entry which is preliminary data.</text>
</comment>
<dbReference type="Pfam" id="PF04525">
    <property type="entry name" value="LOR"/>
    <property type="match status" value="2"/>
</dbReference>
<name>A0A498K2B2_MALDO</name>
<dbReference type="SUPFAM" id="SSF54518">
    <property type="entry name" value="Tubby C-terminal domain-like"/>
    <property type="match status" value="2"/>
</dbReference>
<gene>
    <name evidence="3" type="ORF">DVH24_014876</name>
</gene>
<dbReference type="Proteomes" id="UP000290289">
    <property type="component" value="Chromosome 4"/>
</dbReference>
<dbReference type="InterPro" id="IPR025659">
    <property type="entry name" value="Tubby-like_C"/>
</dbReference>
<evidence type="ECO:0000313" key="4">
    <source>
        <dbReference type="Proteomes" id="UP000290289"/>
    </source>
</evidence>
<proteinExistence type="inferred from homology"/>
<dbReference type="InterPro" id="IPR007612">
    <property type="entry name" value="LOR"/>
</dbReference>
<reference evidence="3 4" key="1">
    <citation type="submission" date="2018-10" db="EMBL/GenBank/DDBJ databases">
        <title>A high-quality apple genome assembly.</title>
        <authorList>
            <person name="Hu J."/>
        </authorList>
    </citation>
    <scope>NUCLEOTIDE SEQUENCE [LARGE SCALE GENOMIC DNA]</scope>
    <source>
        <strain evidence="4">cv. HFTH1</strain>
        <tissue evidence="3">Young leaf</tissue>
    </source>
</reference>
<evidence type="ECO:0000313" key="3">
    <source>
        <dbReference type="EMBL" id="RXI01527.1"/>
    </source>
</evidence>
<evidence type="ECO:0000256" key="1">
    <source>
        <dbReference type="ARBA" id="ARBA00005437"/>
    </source>
</evidence>
<dbReference type="STRING" id="3750.A0A498K2B2"/>
<evidence type="ECO:0000256" key="2">
    <source>
        <dbReference type="SAM" id="MobiDB-lite"/>
    </source>
</evidence>
<dbReference type="EMBL" id="RDQH01000330">
    <property type="protein sequence ID" value="RXI01527.1"/>
    <property type="molecule type" value="Genomic_DNA"/>
</dbReference>
<dbReference type="Gene3D" id="2.40.160.200">
    <property type="entry name" value="LURP1-related"/>
    <property type="match status" value="2"/>
</dbReference>
<dbReference type="AlphaFoldDB" id="A0A498K2B2"/>